<keyword evidence="2" id="KW-1185">Reference proteome</keyword>
<accession>A0AAV2GE92</accession>
<evidence type="ECO:0000313" key="2">
    <source>
        <dbReference type="Proteomes" id="UP001497516"/>
    </source>
</evidence>
<dbReference type="EMBL" id="OZ034821">
    <property type="protein sequence ID" value="CAL1409009.1"/>
    <property type="molecule type" value="Genomic_DNA"/>
</dbReference>
<gene>
    <name evidence="1" type="ORF">LTRI10_LOCUS48554</name>
</gene>
<evidence type="ECO:0000313" key="1">
    <source>
        <dbReference type="EMBL" id="CAL1409009.1"/>
    </source>
</evidence>
<protein>
    <submittedName>
        <fullName evidence="1">Uncharacterized protein</fullName>
    </submittedName>
</protein>
<sequence length="123" mass="12856">MMVPGLIPPPGLVEKRRFFIEISSGGNGASTDGAAAVGGGGFVFRRSGAGGNHGLEDLRINSGNGALDISEAPLAAEEAVGARFGRSAAITLRAQEIECRHYSRGVKLFRSISTKPHICSKYL</sequence>
<proteinExistence type="predicted"/>
<reference evidence="1 2" key="1">
    <citation type="submission" date="2024-04" db="EMBL/GenBank/DDBJ databases">
        <authorList>
            <person name="Fracassetti M."/>
        </authorList>
    </citation>
    <scope>NUCLEOTIDE SEQUENCE [LARGE SCALE GENOMIC DNA]</scope>
</reference>
<name>A0AAV2GE92_9ROSI</name>
<organism evidence="1 2">
    <name type="scientific">Linum trigynum</name>
    <dbReference type="NCBI Taxonomy" id="586398"/>
    <lineage>
        <taxon>Eukaryota</taxon>
        <taxon>Viridiplantae</taxon>
        <taxon>Streptophyta</taxon>
        <taxon>Embryophyta</taxon>
        <taxon>Tracheophyta</taxon>
        <taxon>Spermatophyta</taxon>
        <taxon>Magnoliopsida</taxon>
        <taxon>eudicotyledons</taxon>
        <taxon>Gunneridae</taxon>
        <taxon>Pentapetalae</taxon>
        <taxon>rosids</taxon>
        <taxon>fabids</taxon>
        <taxon>Malpighiales</taxon>
        <taxon>Linaceae</taxon>
        <taxon>Linum</taxon>
    </lineage>
</organism>
<dbReference type="Proteomes" id="UP001497516">
    <property type="component" value="Chromosome 8"/>
</dbReference>
<dbReference type="AlphaFoldDB" id="A0AAV2GE92"/>